<comment type="caution">
    <text evidence="2">The sequence shown here is derived from an EMBL/GenBank/DDBJ whole genome shotgun (WGS) entry which is preliminary data.</text>
</comment>
<dbReference type="EMBL" id="JACAZI010000017">
    <property type="protein sequence ID" value="KAF7342297.1"/>
    <property type="molecule type" value="Genomic_DNA"/>
</dbReference>
<reference evidence="2" key="1">
    <citation type="submission" date="2020-05" db="EMBL/GenBank/DDBJ databases">
        <title>Mycena genomes resolve the evolution of fungal bioluminescence.</title>
        <authorList>
            <person name="Tsai I.J."/>
        </authorList>
    </citation>
    <scope>NUCLEOTIDE SEQUENCE</scope>
    <source>
        <strain evidence="2">CCC161011</strain>
    </source>
</reference>
<protein>
    <submittedName>
        <fullName evidence="2">Beta-glucan synthesis-associated</fullName>
    </submittedName>
</protein>
<organism evidence="2 3">
    <name type="scientific">Mycena venus</name>
    <dbReference type="NCBI Taxonomy" id="2733690"/>
    <lineage>
        <taxon>Eukaryota</taxon>
        <taxon>Fungi</taxon>
        <taxon>Dikarya</taxon>
        <taxon>Basidiomycota</taxon>
        <taxon>Agaricomycotina</taxon>
        <taxon>Agaricomycetes</taxon>
        <taxon>Agaricomycetidae</taxon>
        <taxon>Agaricales</taxon>
        <taxon>Marasmiineae</taxon>
        <taxon>Mycenaceae</taxon>
        <taxon>Mycena</taxon>
    </lineage>
</organism>
<keyword evidence="1" id="KW-0732">Signal</keyword>
<sequence length="247" mass="26760">MKVSSALVHVAPLATLLPPVKALVGSSWSITNVPCAGLTEITFPFDHRYYFMPQSAFVNSDVGYTNLQPRPDESGIPVLYGVFGSSFINGSTTTDENCFAGADGGPGVSCSVEWNGVYRRTYDLEVKYNGSSLWIGMADTVAGARVHIGSYTVPAEAGSIRDSQEGFVEWYPWNFDVPPNHCARLPYQKIIFGTLRSTHEGEVGTQGLAFEYGTVGEVGFQTQQVDGGVDNECGFRGQTGLFESAYY</sequence>
<feature type="signal peptide" evidence="1">
    <location>
        <begin position="1"/>
        <end position="22"/>
    </location>
</feature>
<dbReference type="AlphaFoldDB" id="A0A8H7CND2"/>
<keyword evidence="3" id="KW-1185">Reference proteome</keyword>
<proteinExistence type="predicted"/>
<gene>
    <name evidence="2" type="ORF">MVEN_01817900</name>
</gene>
<evidence type="ECO:0000313" key="3">
    <source>
        <dbReference type="Proteomes" id="UP000620124"/>
    </source>
</evidence>
<dbReference type="Proteomes" id="UP000620124">
    <property type="component" value="Unassembled WGS sequence"/>
</dbReference>
<dbReference type="OrthoDB" id="4935642at2759"/>
<evidence type="ECO:0000256" key="1">
    <source>
        <dbReference type="SAM" id="SignalP"/>
    </source>
</evidence>
<feature type="chain" id="PRO_5034472874" evidence="1">
    <location>
        <begin position="23"/>
        <end position="247"/>
    </location>
</feature>
<accession>A0A8H7CND2</accession>
<name>A0A8H7CND2_9AGAR</name>
<evidence type="ECO:0000313" key="2">
    <source>
        <dbReference type="EMBL" id="KAF7342297.1"/>
    </source>
</evidence>